<keyword evidence="2" id="KW-1185">Reference proteome</keyword>
<comment type="caution">
    <text evidence="1">The sequence shown here is derived from an EMBL/GenBank/DDBJ whole genome shotgun (WGS) entry which is preliminary data.</text>
</comment>
<protein>
    <submittedName>
        <fullName evidence="1">Uncharacterized protein</fullName>
    </submittedName>
</protein>
<dbReference type="Proteomes" id="UP000576792">
    <property type="component" value="Unassembled WGS sequence"/>
</dbReference>
<proteinExistence type="predicted"/>
<reference evidence="1 2" key="1">
    <citation type="submission" date="2020-03" db="EMBL/GenBank/DDBJ databases">
        <title>Sequencing the genomes of 1000 actinobacteria strains.</title>
        <authorList>
            <person name="Klenk H.-P."/>
        </authorList>
    </citation>
    <scope>NUCLEOTIDE SEQUENCE [LARGE SCALE GENOMIC DNA]</scope>
    <source>
        <strain evidence="1 2">DSM 18964</strain>
    </source>
</reference>
<gene>
    <name evidence="1" type="ORF">BKA07_003330</name>
</gene>
<sequence length="36" mass="3956">MKLLANLYRDPKVSEADLIDRVISALTRIVPATSNA</sequence>
<dbReference type="EMBL" id="JAATJN010000001">
    <property type="protein sequence ID" value="NJC58295.1"/>
    <property type="molecule type" value="Genomic_DNA"/>
</dbReference>
<organism evidence="1 2">
    <name type="scientific">Brevibacterium marinum</name>
    <dbReference type="NCBI Taxonomy" id="418643"/>
    <lineage>
        <taxon>Bacteria</taxon>
        <taxon>Bacillati</taxon>
        <taxon>Actinomycetota</taxon>
        <taxon>Actinomycetes</taxon>
        <taxon>Micrococcales</taxon>
        <taxon>Brevibacteriaceae</taxon>
        <taxon>Brevibacterium</taxon>
    </lineage>
</organism>
<evidence type="ECO:0000313" key="2">
    <source>
        <dbReference type="Proteomes" id="UP000576792"/>
    </source>
</evidence>
<evidence type="ECO:0000313" key="1">
    <source>
        <dbReference type="EMBL" id="NJC58295.1"/>
    </source>
</evidence>
<dbReference type="AlphaFoldDB" id="A0A846S3M2"/>
<accession>A0A846S3M2</accession>
<name>A0A846S3M2_9MICO</name>